<dbReference type="InterPro" id="IPR036770">
    <property type="entry name" value="Ankyrin_rpt-contain_sf"/>
</dbReference>
<accession>M1PNS1</accession>
<sequence>MNYFRISTTKTDCCKDSKLLLKINKAHCDCGEINIFKQKDFYYQLQNGIYLQQIKFKFSKIELSKWYDLSNAETFKHIETLGLKPKNNLKKILEWAIENNFIDIVNYCVTNGIDINGYNGLAIKLASQLGKLEIVKLLIEKGATINIVNDPAVYAAVYNHIEVLNYLVKYGGNVSAMNNCAIIKSSEYGYFEIVKILLKHGADVQARNNEPLIRACSNGHLNVVKYLLKYGADIKTDNYDAINRAIIYGHLPIIKYVLDINNDIYVLLYSIKYSIISNELEILKYLIIRYREHSALIKDILICTSIYGSIKTIKCILENANIPKNIIKLAIYNAHTYNNNNVYEYLVVKELLNN</sequence>
<name>M1PNS1_9VIRU</name>
<gene>
    <name evidence="3" type="ORF">glt_00873</name>
</gene>
<keyword evidence="4" id="KW-1185">Reference proteome</keyword>
<protein>
    <submittedName>
        <fullName evidence="3">Repeat protein</fullName>
    </submittedName>
</protein>
<dbReference type="PROSITE" id="PS50088">
    <property type="entry name" value="ANK_REPEAT"/>
    <property type="match status" value="3"/>
</dbReference>
<evidence type="ECO:0000313" key="4">
    <source>
        <dbReference type="Proteomes" id="UP000241071"/>
    </source>
</evidence>
<dbReference type="Gene3D" id="1.25.40.20">
    <property type="entry name" value="Ankyrin repeat-containing domain"/>
    <property type="match status" value="2"/>
</dbReference>
<dbReference type="PROSITE" id="PS50297">
    <property type="entry name" value="ANK_REP_REGION"/>
    <property type="match status" value="2"/>
</dbReference>
<dbReference type="Pfam" id="PF13637">
    <property type="entry name" value="Ank_4"/>
    <property type="match status" value="1"/>
</dbReference>
<dbReference type="SMART" id="SM00248">
    <property type="entry name" value="ANK"/>
    <property type="match status" value="6"/>
</dbReference>
<dbReference type="Pfam" id="PF12796">
    <property type="entry name" value="Ank_2"/>
    <property type="match status" value="1"/>
</dbReference>
<dbReference type="Proteomes" id="UP000241071">
    <property type="component" value="Segment"/>
</dbReference>
<dbReference type="InterPro" id="IPR002110">
    <property type="entry name" value="Ankyrin_rpt"/>
</dbReference>
<dbReference type="SUPFAM" id="SSF48403">
    <property type="entry name" value="Ankyrin repeat"/>
    <property type="match status" value="1"/>
</dbReference>
<dbReference type="PANTHER" id="PTHR24188">
    <property type="entry name" value="ANKYRIN REPEAT PROTEIN"/>
    <property type="match status" value="1"/>
</dbReference>
<proteinExistence type="predicted"/>
<keyword evidence="2" id="KW-0040">ANK repeat</keyword>
<keyword evidence="1" id="KW-0677">Repeat</keyword>
<evidence type="ECO:0000256" key="1">
    <source>
        <dbReference type="ARBA" id="ARBA00022737"/>
    </source>
</evidence>
<evidence type="ECO:0000256" key="2">
    <source>
        <dbReference type="ARBA" id="ARBA00023043"/>
    </source>
</evidence>
<dbReference type="EMBL" id="KC008572">
    <property type="protein sequence ID" value="AGF85676.1"/>
    <property type="molecule type" value="Genomic_DNA"/>
</dbReference>
<evidence type="ECO:0000313" key="3">
    <source>
        <dbReference type="EMBL" id="AGF85676.1"/>
    </source>
</evidence>
<reference evidence="3 4" key="1">
    <citation type="submission" date="2012-10" db="EMBL/GenBank/DDBJ databases">
        <title>Complete genome sequence of Moumouvirus goulette.</title>
        <authorList>
            <person name="Fournous G."/>
            <person name="Bougalmi M."/>
            <person name="Colson P."/>
        </authorList>
    </citation>
    <scope>NUCLEOTIDE SEQUENCE [LARGE SCALE GENOMIC DNA]</scope>
</reference>
<organism evidence="3 4">
    <name type="scientific">Moumouvirus goulette</name>
    <dbReference type="NCBI Taxonomy" id="1247379"/>
    <lineage>
        <taxon>Viruses</taxon>
        <taxon>Varidnaviria</taxon>
        <taxon>Bamfordvirae</taxon>
        <taxon>Nucleocytoviricota</taxon>
        <taxon>Megaviricetes</taxon>
        <taxon>Imitervirales</taxon>
        <taxon>Mimiviridae</taxon>
        <taxon>Megamimivirinae</taxon>
        <taxon>Moumouvirus</taxon>
        <taxon>Moumouvirus goulettemassiliense</taxon>
    </lineage>
</organism>
<dbReference type="PANTHER" id="PTHR24188:SF29">
    <property type="entry name" value="GH09064P"/>
    <property type="match status" value="1"/>
</dbReference>